<evidence type="ECO:0000259" key="3">
    <source>
        <dbReference type="PROSITE" id="PS51186"/>
    </source>
</evidence>
<sequence>MVRELRDGDHDAVRRIYGEGIATGNATFETEVPSRESLDAKWLRGHRWVAEVDDEVAGWAATSPVSTRECYAGVAETSVYIGSRFRGLGIGKALLHRQISAADDGGLWTLQTSIFPEDEASTALHRNAGFRVVGTRERIARHHGVWRDTVLLERRRAG</sequence>
<accession>A0A3R8P7H4</accession>
<dbReference type="InterPro" id="IPR000182">
    <property type="entry name" value="GNAT_dom"/>
</dbReference>
<dbReference type="SUPFAM" id="SSF55729">
    <property type="entry name" value="Acyl-CoA N-acyltransferases (Nat)"/>
    <property type="match status" value="1"/>
</dbReference>
<organism evidence="4 5">
    <name type="scientific">Saccharopolyspora rhizosphaerae</name>
    <dbReference type="NCBI Taxonomy" id="2492662"/>
    <lineage>
        <taxon>Bacteria</taxon>
        <taxon>Bacillati</taxon>
        <taxon>Actinomycetota</taxon>
        <taxon>Actinomycetes</taxon>
        <taxon>Pseudonocardiales</taxon>
        <taxon>Pseudonocardiaceae</taxon>
        <taxon>Saccharopolyspora</taxon>
    </lineage>
</organism>
<dbReference type="OrthoDB" id="3173333at2"/>
<reference evidence="4 5" key="1">
    <citation type="submission" date="2018-11" db="EMBL/GenBank/DDBJ databases">
        <title>Saccharopolyspora rhizosphaerae sp. nov., an actinomycete isolated from rhizosphere soil in Thailand.</title>
        <authorList>
            <person name="Intra B."/>
            <person name="Euanorasetr J."/>
            <person name="Take A."/>
            <person name="Inahashi Y."/>
            <person name="Mori M."/>
            <person name="Panbangred W."/>
            <person name="Matsumoto A."/>
        </authorList>
    </citation>
    <scope>NUCLEOTIDE SEQUENCE [LARGE SCALE GENOMIC DNA]</scope>
    <source>
        <strain evidence="4 5">H219</strain>
    </source>
</reference>
<evidence type="ECO:0000256" key="1">
    <source>
        <dbReference type="ARBA" id="ARBA00022679"/>
    </source>
</evidence>
<comment type="caution">
    <text evidence="4">The sequence shown here is derived from an EMBL/GenBank/DDBJ whole genome shotgun (WGS) entry which is preliminary data.</text>
</comment>
<dbReference type="PANTHER" id="PTHR43072">
    <property type="entry name" value="N-ACETYLTRANSFERASE"/>
    <property type="match status" value="1"/>
</dbReference>
<protein>
    <submittedName>
        <fullName evidence="4">N-acetyltransferase</fullName>
    </submittedName>
</protein>
<dbReference type="Pfam" id="PF00583">
    <property type="entry name" value="Acetyltransf_1"/>
    <property type="match status" value="1"/>
</dbReference>
<dbReference type="Proteomes" id="UP000274515">
    <property type="component" value="Unassembled WGS sequence"/>
</dbReference>
<proteinExistence type="predicted"/>
<dbReference type="GO" id="GO:0016747">
    <property type="term" value="F:acyltransferase activity, transferring groups other than amino-acyl groups"/>
    <property type="evidence" value="ECO:0007669"/>
    <property type="project" value="InterPro"/>
</dbReference>
<gene>
    <name evidence="4" type="ORF">EIL87_08615</name>
</gene>
<dbReference type="InterPro" id="IPR016181">
    <property type="entry name" value="Acyl_CoA_acyltransferase"/>
</dbReference>
<evidence type="ECO:0000256" key="2">
    <source>
        <dbReference type="ARBA" id="ARBA00023315"/>
    </source>
</evidence>
<dbReference type="AlphaFoldDB" id="A0A3R8P7H4"/>
<evidence type="ECO:0000313" key="5">
    <source>
        <dbReference type="Proteomes" id="UP000274515"/>
    </source>
</evidence>
<dbReference type="Gene3D" id="3.40.630.30">
    <property type="match status" value="1"/>
</dbReference>
<keyword evidence="2" id="KW-0012">Acyltransferase</keyword>
<keyword evidence="5" id="KW-1185">Reference proteome</keyword>
<evidence type="ECO:0000313" key="4">
    <source>
        <dbReference type="EMBL" id="RRO18283.1"/>
    </source>
</evidence>
<dbReference type="PANTHER" id="PTHR43072:SF23">
    <property type="entry name" value="UPF0039 PROTEIN C11D3.02C"/>
    <property type="match status" value="1"/>
</dbReference>
<dbReference type="PROSITE" id="PS51186">
    <property type="entry name" value="GNAT"/>
    <property type="match status" value="1"/>
</dbReference>
<feature type="domain" description="N-acetyltransferase" evidence="3">
    <location>
        <begin position="1"/>
        <end position="157"/>
    </location>
</feature>
<dbReference type="CDD" id="cd04301">
    <property type="entry name" value="NAT_SF"/>
    <property type="match status" value="1"/>
</dbReference>
<dbReference type="EMBL" id="RSAA01000007">
    <property type="protein sequence ID" value="RRO18283.1"/>
    <property type="molecule type" value="Genomic_DNA"/>
</dbReference>
<name>A0A3R8P7H4_9PSEU</name>
<keyword evidence="1 4" id="KW-0808">Transferase</keyword>